<organism evidence="2 3">
    <name type="scientific">Niveibacterium umoris</name>
    <dbReference type="NCBI Taxonomy" id="1193620"/>
    <lineage>
        <taxon>Bacteria</taxon>
        <taxon>Pseudomonadati</taxon>
        <taxon>Pseudomonadota</taxon>
        <taxon>Betaproteobacteria</taxon>
        <taxon>Rhodocyclales</taxon>
        <taxon>Rhodocyclaceae</taxon>
        <taxon>Niveibacterium</taxon>
    </lineage>
</organism>
<reference evidence="2 3" key="1">
    <citation type="submission" date="2020-08" db="EMBL/GenBank/DDBJ databases">
        <title>Genomic Encyclopedia of Type Strains, Phase IV (KMG-IV): sequencing the most valuable type-strain genomes for metagenomic binning, comparative biology and taxonomic classification.</title>
        <authorList>
            <person name="Goeker M."/>
        </authorList>
    </citation>
    <scope>NUCLEOTIDE SEQUENCE [LARGE SCALE GENOMIC DNA]</scope>
    <source>
        <strain evidence="2 3">DSM 106739</strain>
    </source>
</reference>
<name>A0A840BDB8_9RHOO</name>
<feature type="non-terminal residue" evidence="2">
    <location>
        <position position="43"/>
    </location>
</feature>
<accession>A0A840BDB8</accession>
<protein>
    <submittedName>
        <fullName evidence="2">Uncharacterized protein</fullName>
    </submittedName>
</protein>
<gene>
    <name evidence="2" type="ORF">GGR36_000001</name>
</gene>
<dbReference type="EMBL" id="JACIET010000001">
    <property type="protein sequence ID" value="MBB4010693.1"/>
    <property type="molecule type" value="Genomic_DNA"/>
</dbReference>
<dbReference type="AlphaFoldDB" id="A0A840BDB8"/>
<proteinExistence type="predicted"/>
<dbReference type="Proteomes" id="UP000561045">
    <property type="component" value="Unassembled WGS sequence"/>
</dbReference>
<sequence>MFRPLDLRRESRKSKNPRQHMKAGVLAWGSLTLTYFLTGDRNI</sequence>
<feature type="compositionally biased region" description="Basic residues" evidence="1">
    <location>
        <begin position="10"/>
        <end position="20"/>
    </location>
</feature>
<feature type="region of interest" description="Disordered" evidence="1">
    <location>
        <begin position="1"/>
        <end position="20"/>
    </location>
</feature>
<evidence type="ECO:0000256" key="1">
    <source>
        <dbReference type="SAM" id="MobiDB-lite"/>
    </source>
</evidence>
<evidence type="ECO:0000313" key="3">
    <source>
        <dbReference type="Proteomes" id="UP000561045"/>
    </source>
</evidence>
<keyword evidence="3" id="KW-1185">Reference proteome</keyword>
<comment type="caution">
    <text evidence="2">The sequence shown here is derived from an EMBL/GenBank/DDBJ whole genome shotgun (WGS) entry which is preliminary data.</text>
</comment>
<evidence type="ECO:0000313" key="2">
    <source>
        <dbReference type="EMBL" id="MBB4010693.1"/>
    </source>
</evidence>